<dbReference type="InterPro" id="IPR020094">
    <property type="entry name" value="TruA/RsuA/RluB/E/F_N"/>
</dbReference>
<evidence type="ECO:0000256" key="5">
    <source>
        <dbReference type="PIRSR" id="PIRSR641708-1"/>
    </source>
</evidence>
<dbReference type="PANTHER" id="PTHR11142:SF9">
    <property type="entry name" value="TRNA PSEUDOURIDINE SYNTHASE-RELATED"/>
    <property type="match status" value="1"/>
</dbReference>
<dbReference type="FunFam" id="3.30.70.580:FF:000002">
    <property type="entry name" value="tRNA pseudouridine synthase"/>
    <property type="match status" value="1"/>
</dbReference>
<dbReference type="GO" id="GO:0009982">
    <property type="term" value="F:pseudouridine synthase activity"/>
    <property type="evidence" value="ECO:0007669"/>
    <property type="project" value="InterPro"/>
</dbReference>
<evidence type="ECO:0000256" key="1">
    <source>
        <dbReference type="ARBA" id="ARBA00009375"/>
    </source>
</evidence>
<evidence type="ECO:0008006" key="10">
    <source>
        <dbReference type="Google" id="ProtNLM"/>
    </source>
</evidence>
<feature type="active site" description="Nucleophile" evidence="5">
    <location>
        <position position="127"/>
    </location>
</feature>
<protein>
    <recommendedName>
        <fullName evidence="10">tRNA pseudouridine synthase</fullName>
    </recommendedName>
</protein>
<dbReference type="InterPro" id="IPR041708">
    <property type="entry name" value="PUS1/PUS2-like"/>
</dbReference>
<dbReference type="InterPro" id="IPR001406">
    <property type="entry name" value="PsdUridine_synth_TruA"/>
</dbReference>
<keyword evidence="9" id="KW-1185">Reference proteome</keyword>
<evidence type="ECO:0000313" key="8">
    <source>
        <dbReference type="EMBL" id="KAF3454829.1"/>
    </source>
</evidence>
<dbReference type="GO" id="GO:1990481">
    <property type="term" value="P:mRNA pseudouridine synthesis"/>
    <property type="evidence" value="ECO:0007669"/>
    <property type="project" value="TreeGrafter"/>
</dbReference>
<dbReference type="EMBL" id="VOIH02000002">
    <property type="protein sequence ID" value="KAF3454829.1"/>
    <property type="molecule type" value="Genomic_DNA"/>
</dbReference>
<feature type="region of interest" description="Disordered" evidence="7">
    <location>
        <begin position="243"/>
        <end position="307"/>
    </location>
</feature>
<evidence type="ECO:0000313" key="9">
    <source>
        <dbReference type="Proteomes" id="UP000796880"/>
    </source>
</evidence>
<feature type="compositionally biased region" description="Acidic residues" evidence="7">
    <location>
        <begin position="271"/>
        <end position="281"/>
    </location>
</feature>
<dbReference type="GO" id="GO:0005634">
    <property type="term" value="C:nucleus"/>
    <property type="evidence" value="ECO:0007669"/>
    <property type="project" value="TreeGrafter"/>
</dbReference>
<dbReference type="GO" id="GO:0003723">
    <property type="term" value="F:RNA binding"/>
    <property type="evidence" value="ECO:0007669"/>
    <property type="project" value="InterPro"/>
</dbReference>
<evidence type="ECO:0000256" key="3">
    <source>
        <dbReference type="ARBA" id="ARBA00023235"/>
    </source>
</evidence>
<dbReference type="Gene3D" id="3.30.70.580">
    <property type="entry name" value="Pseudouridine synthase I, catalytic domain, N-terminal subdomain"/>
    <property type="match status" value="1"/>
</dbReference>
<feature type="binding site" evidence="6">
    <location>
        <position position="192"/>
    </location>
    <ligand>
        <name>substrate</name>
    </ligand>
</feature>
<keyword evidence="2" id="KW-0819">tRNA processing</keyword>
<dbReference type="OrthoDB" id="10256309at2759"/>
<keyword evidence="3" id="KW-0413">Isomerase</keyword>
<gene>
    <name evidence="8" type="ORF">FNV43_RR05277</name>
</gene>
<proteinExistence type="inferred from homology"/>
<dbReference type="InterPro" id="IPR020103">
    <property type="entry name" value="PsdUridine_synth_cat_dom_sf"/>
</dbReference>
<dbReference type="PANTHER" id="PTHR11142">
    <property type="entry name" value="PSEUDOURIDYLATE SYNTHASE"/>
    <property type="match status" value="1"/>
</dbReference>
<dbReference type="InterPro" id="IPR020095">
    <property type="entry name" value="PsdUridine_synth_TruA_C"/>
</dbReference>
<dbReference type="AlphaFoldDB" id="A0A8K0HNN6"/>
<evidence type="ECO:0000256" key="7">
    <source>
        <dbReference type="SAM" id="MobiDB-lite"/>
    </source>
</evidence>
<evidence type="ECO:0000256" key="6">
    <source>
        <dbReference type="PIRSR" id="PIRSR641708-2"/>
    </source>
</evidence>
<evidence type="ECO:0000256" key="4">
    <source>
        <dbReference type="ARBA" id="ARBA00036943"/>
    </source>
</evidence>
<feature type="compositionally biased region" description="Polar residues" evidence="7">
    <location>
        <begin position="294"/>
        <end position="305"/>
    </location>
</feature>
<sequence>MAISSLRFPLSPWLAKSPNHSFRILNPIIPFRLPPIYCSSSLSSSSSAAQHTATQSEKWGPFRKKKVVMRVGYVGTDYRGLQMQRDEHSLSTIEKELETAIYKAGGIRESNFGDLQKVAWARSSRTDKGVHSLATMISLKMEIPVNAWIGDPNGIALANHINSHLPDNIKVFSILPSQRSFDPRRECNLRKYSYLLPADTIGIKSHFSTDEIDYHISEFNNILNTFEGEHPFHNYTIRSKYRKQQFPAKQSRRNGHASKKVESYDMASTSEFEESDGEDDFAFDRESPSHAEAMNQSSSGPSISDENLFDASNKHRDVLKDQNSSVVIGRWLHEPDERDRIGASHFRKILCCSCGKLEKSLGYDYVELSIWGNFTRQSSCIFQIRKMVGTAIAIKRNLLPRDILTLSLVKFSRIVLPLAPSEVLVLRGNSFSLRTRPGNITRPEMLTIVESEEILKAVDQFYTSIMLPQVTKFLDPSRYPWKEWVENLDRNTRIPDVQLNEVRIAWKMWKEKFENRTSVASVINE</sequence>
<evidence type="ECO:0000256" key="2">
    <source>
        <dbReference type="ARBA" id="ARBA00022694"/>
    </source>
</evidence>
<dbReference type="Gene3D" id="3.30.70.660">
    <property type="entry name" value="Pseudouridine synthase I, catalytic domain, C-terminal subdomain"/>
    <property type="match status" value="2"/>
</dbReference>
<name>A0A8K0HNN6_9ROSA</name>
<accession>A0A8K0HNN6</accession>
<reference evidence="8" key="1">
    <citation type="submission" date="2020-03" db="EMBL/GenBank/DDBJ databases">
        <title>A high-quality chromosome-level genome assembly of a woody plant with both climbing and erect habits, Rhamnella rubrinervis.</title>
        <authorList>
            <person name="Lu Z."/>
            <person name="Yang Y."/>
            <person name="Zhu X."/>
            <person name="Sun Y."/>
        </authorList>
    </citation>
    <scope>NUCLEOTIDE SEQUENCE</scope>
    <source>
        <strain evidence="8">BYM</strain>
        <tissue evidence="8">Leaf</tissue>
    </source>
</reference>
<dbReference type="GO" id="GO:0031119">
    <property type="term" value="P:tRNA pseudouridine synthesis"/>
    <property type="evidence" value="ECO:0007669"/>
    <property type="project" value="InterPro"/>
</dbReference>
<dbReference type="SUPFAM" id="SSF55120">
    <property type="entry name" value="Pseudouridine synthase"/>
    <property type="match status" value="1"/>
</dbReference>
<organism evidence="8 9">
    <name type="scientific">Rhamnella rubrinervis</name>
    <dbReference type="NCBI Taxonomy" id="2594499"/>
    <lineage>
        <taxon>Eukaryota</taxon>
        <taxon>Viridiplantae</taxon>
        <taxon>Streptophyta</taxon>
        <taxon>Embryophyta</taxon>
        <taxon>Tracheophyta</taxon>
        <taxon>Spermatophyta</taxon>
        <taxon>Magnoliopsida</taxon>
        <taxon>eudicotyledons</taxon>
        <taxon>Gunneridae</taxon>
        <taxon>Pentapetalae</taxon>
        <taxon>rosids</taxon>
        <taxon>fabids</taxon>
        <taxon>Rosales</taxon>
        <taxon>Rhamnaceae</taxon>
        <taxon>rhamnoid group</taxon>
        <taxon>Rhamneae</taxon>
        <taxon>Rhamnella</taxon>
    </lineage>
</organism>
<dbReference type="CDD" id="cd02568">
    <property type="entry name" value="PseudoU_synth_PUS1_PUS2"/>
    <property type="match status" value="1"/>
</dbReference>
<comment type="caution">
    <text evidence="8">The sequence shown here is derived from an EMBL/GenBank/DDBJ whole genome shotgun (WGS) entry which is preliminary data.</text>
</comment>
<comment type="catalytic activity">
    <reaction evidence="4">
        <text>a uridine in tRNA = a pseudouridine in tRNA</text>
        <dbReference type="Rhea" id="RHEA:54572"/>
        <dbReference type="Rhea" id="RHEA-COMP:13339"/>
        <dbReference type="Rhea" id="RHEA-COMP:13934"/>
        <dbReference type="ChEBI" id="CHEBI:65314"/>
        <dbReference type="ChEBI" id="CHEBI:65315"/>
    </reaction>
</comment>
<dbReference type="Proteomes" id="UP000796880">
    <property type="component" value="Unassembled WGS sequence"/>
</dbReference>
<comment type="similarity">
    <text evidence="1">Belongs to the tRNA pseudouridine synthase TruA family.</text>
</comment>